<comment type="caution">
    <text evidence="10">The sequence shown here is derived from an EMBL/GenBank/DDBJ whole genome shotgun (WGS) entry which is preliminary data.</text>
</comment>
<dbReference type="EMBL" id="VHSG01000010">
    <property type="protein sequence ID" value="TQV80161.1"/>
    <property type="molecule type" value="Genomic_DNA"/>
</dbReference>
<organism evidence="10 11">
    <name type="scientific">Exilibacterium tricleocarpae</name>
    <dbReference type="NCBI Taxonomy" id="2591008"/>
    <lineage>
        <taxon>Bacteria</taxon>
        <taxon>Pseudomonadati</taxon>
        <taxon>Pseudomonadota</taxon>
        <taxon>Gammaproteobacteria</taxon>
        <taxon>Cellvibrionales</taxon>
        <taxon>Cellvibrionaceae</taxon>
        <taxon>Exilibacterium</taxon>
    </lineage>
</organism>
<gene>
    <name evidence="10" type="primary">mreD</name>
    <name evidence="10" type="ORF">FKG94_10875</name>
</gene>
<evidence type="ECO:0000256" key="7">
    <source>
        <dbReference type="ARBA" id="ARBA00023136"/>
    </source>
</evidence>
<dbReference type="NCBIfam" id="TIGR03426">
    <property type="entry name" value="shape_MreD"/>
    <property type="match status" value="1"/>
</dbReference>
<name>A0A545TSP0_9GAMM</name>
<feature type="transmembrane region" description="Helical" evidence="9">
    <location>
        <begin position="6"/>
        <end position="28"/>
    </location>
</feature>
<evidence type="ECO:0000256" key="5">
    <source>
        <dbReference type="ARBA" id="ARBA00022960"/>
    </source>
</evidence>
<dbReference type="RefSeq" id="WP_142904260.1">
    <property type="nucleotide sequence ID" value="NZ_ML660092.1"/>
</dbReference>
<dbReference type="GO" id="GO:0005886">
    <property type="term" value="C:plasma membrane"/>
    <property type="evidence" value="ECO:0007669"/>
    <property type="project" value="UniProtKB-SubCell"/>
</dbReference>
<evidence type="ECO:0000256" key="3">
    <source>
        <dbReference type="ARBA" id="ARBA00022475"/>
    </source>
</evidence>
<keyword evidence="4 9" id="KW-0812">Transmembrane</keyword>
<dbReference type="GO" id="GO:0008360">
    <property type="term" value="P:regulation of cell shape"/>
    <property type="evidence" value="ECO:0007669"/>
    <property type="project" value="UniProtKB-UniRule"/>
</dbReference>
<feature type="transmembrane region" description="Helical" evidence="9">
    <location>
        <begin position="68"/>
        <end position="89"/>
    </location>
</feature>
<keyword evidence="8" id="KW-0997">Cell inner membrane</keyword>
<evidence type="ECO:0000256" key="6">
    <source>
        <dbReference type="ARBA" id="ARBA00022989"/>
    </source>
</evidence>
<reference evidence="10 11" key="1">
    <citation type="submission" date="2019-06" db="EMBL/GenBank/DDBJ databases">
        <title>Whole genome sequence for Cellvibrionaceae sp. R142.</title>
        <authorList>
            <person name="Wang G."/>
        </authorList>
    </citation>
    <scope>NUCLEOTIDE SEQUENCE [LARGE SCALE GENOMIC DNA]</scope>
    <source>
        <strain evidence="10 11">R142</strain>
    </source>
</reference>
<proteinExistence type="inferred from homology"/>
<comment type="subcellular location">
    <subcellularLocation>
        <location evidence="8">Cell inner membrane</location>
    </subcellularLocation>
    <subcellularLocation>
        <location evidence="1">Cell membrane</location>
        <topology evidence="1">Multi-pass membrane protein</topology>
    </subcellularLocation>
</comment>
<feature type="transmembrane region" description="Helical" evidence="9">
    <location>
        <begin position="40"/>
        <end position="62"/>
    </location>
</feature>
<comment type="similarity">
    <text evidence="2 8">Belongs to the MreD family.</text>
</comment>
<evidence type="ECO:0000256" key="4">
    <source>
        <dbReference type="ARBA" id="ARBA00022692"/>
    </source>
</evidence>
<comment type="function">
    <text evidence="8">Involved in formation of the rod shape of the cell. May also contribute to regulation of formation of penicillin-binding proteins.</text>
</comment>
<keyword evidence="7 8" id="KW-0472">Membrane</keyword>
<dbReference type="PANTHER" id="PTHR37484">
    <property type="entry name" value="ROD SHAPE-DETERMINING PROTEIN MRED"/>
    <property type="match status" value="1"/>
</dbReference>
<sequence length="159" mass="18202">MRSQNRWLVAVLFLGGLVLAVFPLPYELRWLRPEFTAMLVIYWITVMPQQFGAGLAWCVGILQDVVEGVVLGEHALALVLVAYVCQLSYQRIRSYAVWQQSAWVFVLVGIHQLFSNWVHSLLGYSAPPLLFLSPAFMSALLWPVAILLLERLRLRYRVT</sequence>
<keyword evidence="5 8" id="KW-0133">Cell shape</keyword>
<protein>
    <recommendedName>
        <fullName evidence="8">Rod shape-determining protein MreD</fullName>
    </recommendedName>
</protein>
<evidence type="ECO:0000256" key="9">
    <source>
        <dbReference type="SAM" id="Phobius"/>
    </source>
</evidence>
<keyword evidence="6 9" id="KW-1133">Transmembrane helix</keyword>
<evidence type="ECO:0000313" key="10">
    <source>
        <dbReference type="EMBL" id="TQV80161.1"/>
    </source>
</evidence>
<evidence type="ECO:0000256" key="1">
    <source>
        <dbReference type="ARBA" id="ARBA00004651"/>
    </source>
</evidence>
<evidence type="ECO:0000313" key="11">
    <source>
        <dbReference type="Proteomes" id="UP000319732"/>
    </source>
</evidence>
<keyword evidence="3 8" id="KW-1003">Cell membrane</keyword>
<dbReference type="PANTHER" id="PTHR37484:SF1">
    <property type="entry name" value="ROD SHAPE-DETERMINING PROTEIN MRED"/>
    <property type="match status" value="1"/>
</dbReference>
<dbReference type="Proteomes" id="UP000319732">
    <property type="component" value="Unassembled WGS sequence"/>
</dbReference>
<dbReference type="InterPro" id="IPR026034">
    <property type="entry name" value="MreD_proteobac"/>
</dbReference>
<evidence type="ECO:0000256" key="8">
    <source>
        <dbReference type="PIRNR" id="PIRNR018472"/>
    </source>
</evidence>
<evidence type="ECO:0000256" key="2">
    <source>
        <dbReference type="ARBA" id="ARBA00007776"/>
    </source>
</evidence>
<accession>A0A545TSP0</accession>
<dbReference type="Pfam" id="PF04093">
    <property type="entry name" value="MreD"/>
    <property type="match status" value="1"/>
</dbReference>
<dbReference type="InterPro" id="IPR007227">
    <property type="entry name" value="Cell_shape_determining_MreD"/>
</dbReference>
<dbReference type="OrthoDB" id="6647425at2"/>
<keyword evidence="11" id="KW-1185">Reference proteome</keyword>
<dbReference type="AlphaFoldDB" id="A0A545TSP0"/>
<feature type="transmembrane region" description="Helical" evidence="9">
    <location>
        <begin position="130"/>
        <end position="149"/>
    </location>
</feature>
<dbReference type="PIRSF" id="PIRSF018472">
    <property type="entry name" value="MreD_proteobac"/>
    <property type="match status" value="1"/>
</dbReference>